<feature type="compositionally biased region" description="Low complexity" evidence="1">
    <location>
        <begin position="14"/>
        <end position="50"/>
    </location>
</feature>
<keyword evidence="2" id="KW-1133">Transmembrane helix</keyword>
<proteinExistence type="predicted"/>
<gene>
    <name evidence="3" type="ORF">FB389_0212</name>
</gene>
<protein>
    <submittedName>
        <fullName evidence="3">Uncharacterized protein</fullName>
    </submittedName>
</protein>
<dbReference type="AlphaFoldDB" id="A0A542SLT3"/>
<feature type="compositionally biased region" description="Basic and acidic residues" evidence="1">
    <location>
        <begin position="212"/>
        <end position="237"/>
    </location>
</feature>
<keyword evidence="2" id="KW-0472">Membrane</keyword>
<accession>A0A542SLT3</accession>
<keyword evidence="4" id="KW-1185">Reference proteome</keyword>
<dbReference type="EMBL" id="VFNV01000001">
    <property type="protein sequence ID" value="TQK75582.1"/>
    <property type="molecule type" value="Genomic_DNA"/>
</dbReference>
<dbReference type="OrthoDB" id="9881713at2"/>
<reference evidence="3 4" key="1">
    <citation type="submission" date="2019-06" db="EMBL/GenBank/DDBJ databases">
        <title>Sequencing the genomes of 1000 actinobacteria strains.</title>
        <authorList>
            <person name="Klenk H.-P."/>
        </authorList>
    </citation>
    <scope>NUCLEOTIDE SEQUENCE [LARGE SCALE GENOMIC DNA]</scope>
    <source>
        <strain evidence="3 4">DSM 10596</strain>
    </source>
</reference>
<sequence length="251" mass="27370">MDPADVPDDWRKFAPPGDSEAGSGAAAPATPSSPAAPGAPAAPSSHVAPGEPAPPSSHVAPGEPAPPSSRVAPGEPAAAEIHRVVPDRPHYDPVAPQAWDEYQHASRDRAERTHAELETMARNARLGHAYAERVARYKSTRLAMIAVWAPVGFAYAIGFISWLIVPEPIAWLGQTMWMATIVGMPLAYLSWIYLKHIYPGYNPVDHLPDHRPEHQGIVRDERPRWDRRGPEAERALPRDSFITKKRPGAPT</sequence>
<feature type="transmembrane region" description="Helical" evidence="2">
    <location>
        <begin position="176"/>
        <end position="194"/>
    </location>
</feature>
<evidence type="ECO:0000313" key="3">
    <source>
        <dbReference type="EMBL" id="TQK75582.1"/>
    </source>
</evidence>
<dbReference type="RefSeq" id="WP_142110971.1">
    <property type="nucleotide sequence ID" value="NZ_BAAATB010000003.1"/>
</dbReference>
<evidence type="ECO:0000256" key="2">
    <source>
        <dbReference type="SAM" id="Phobius"/>
    </source>
</evidence>
<feature type="region of interest" description="Disordered" evidence="1">
    <location>
        <begin position="212"/>
        <end position="251"/>
    </location>
</feature>
<feature type="transmembrane region" description="Helical" evidence="2">
    <location>
        <begin position="142"/>
        <end position="164"/>
    </location>
</feature>
<keyword evidence="2" id="KW-0812">Transmembrane</keyword>
<feature type="region of interest" description="Disordered" evidence="1">
    <location>
        <begin position="1"/>
        <end position="76"/>
    </location>
</feature>
<evidence type="ECO:0000256" key="1">
    <source>
        <dbReference type="SAM" id="MobiDB-lite"/>
    </source>
</evidence>
<organism evidence="3 4">
    <name type="scientific">Rarobacter incanus</name>
    <dbReference type="NCBI Taxonomy" id="153494"/>
    <lineage>
        <taxon>Bacteria</taxon>
        <taxon>Bacillati</taxon>
        <taxon>Actinomycetota</taxon>
        <taxon>Actinomycetes</taxon>
        <taxon>Micrococcales</taxon>
        <taxon>Rarobacteraceae</taxon>
        <taxon>Rarobacter</taxon>
    </lineage>
</organism>
<evidence type="ECO:0000313" key="4">
    <source>
        <dbReference type="Proteomes" id="UP000316181"/>
    </source>
</evidence>
<dbReference type="Proteomes" id="UP000316181">
    <property type="component" value="Unassembled WGS sequence"/>
</dbReference>
<comment type="caution">
    <text evidence="3">The sequence shown here is derived from an EMBL/GenBank/DDBJ whole genome shotgun (WGS) entry which is preliminary data.</text>
</comment>
<name>A0A542SLT3_9MICO</name>